<dbReference type="SUPFAM" id="SSF53590">
    <property type="entry name" value="Nucleoside hydrolase"/>
    <property type="match status" value="1"/>
</dbReference>
<dbReference type="InterPro" id="IPR052775">
    <property type="entry name" value="IUN_hydrolase"/>
</dbReference>
<sequence length="361" mass="39638">MTCTTFGGYCRTAFLALGTMMPLCAVAGTPVILDNDFLGPGGSNIQSLAYVLGRKDVDLLGITVVAGDGQEKIETAHVLSFLDLARRNDVPVYEGAYRPLLNTRAEWQSREYLYGPTGWHGAWGGFNALNDSPEPLDIRTVPEGLPTHAPAATSAAEFLVQASRRYQGELILIAGGPLTNIALAMTMDPDFVHNVRKIVFMGGEVNGNVIPNRDHASYSHDFNIRFDPEAAHLVLSAKWREIVAVSPPATQIPYKPAYSRCSNSDNPVSQYLTRYAQSFPMWDEITAAVALTPNLITSSSPLVLDAIYRDFSNYGYLVSRTSKGEQDRSSATVQVVYQINTHNFLKNYQKAVCETVYDATR</sequence>
<gene>
    <name evidence="2" type="ORF">HKD20_13635</name>
</gene>
<dbReference type="EMBL" id="JABCQL010000063">
    <property type="protein sequence ID" value="MBF0857511.1"/>
    <property type="molecule type" value="Genomic_DNA"/>
</dbReference>
<dbReference type="InterPro" id="IPR036452">
    <property type="entry name" value="Ribo_hydro-like"/>
</dbReference>
<comment type="caution">
    <text evidence="2">The sequence shown here is derived from an EMBL/GenBank/DDBJ whole genome shotgun (WGS) entry which is preliminary data.</text>
</comment>
<dbReference type="Gene3D" id="3.90.245.10">
    <property type="entry name" value="Ribonucleoside hydrolase-like"/>
    <property type="match status" value="1"/>
</dbReference>
<dbReference type="RefSeq" id="WP_062268763.1">
    <property type="nucleotide sequence ID" value="NZ_BJNM01000065.1"/>
</dbReference>
<accession>A0AB35ARG9</accession>
<protein>
    <submittedName>
        <fullName evidence="2">Nucleoside hydrolase</fullName>
    </submittedName>
</protein>
<organism evidence="2 3">
    <name type="scientific">Gluconobacter oxydans</name>
    <name type="common">Gluconobacter suboxydans</name>
    <dbReference type="NCBI Taxonomy" id="442"/>
    <lineage>
        <taxon>Bacteria</taxon>
        <taxon>Pseudomonadati</taxon>
        <taxon>Pseudomonadota</taxon>
        <taxon>Alphaproteobacteria</taxon>
        <taxon>Acetobacterales</taxon>
        <taxon>Acetobacteraceae</taxon>
        <taxon>Gluconobacter</taxon>
    </lineage>
</organism>
<dbReference type="PANTHER" id="PTHR46190:SF1">
    <property type="entry name" value="SI:CH211-201H21.5"/>
    <property type="match status" value="1"/>
</dbReference>
<reference evidence="2" key="2">
    <citation type="submission" date="2023-10" db="EMBL/GenBank/DDBJ databases">
        <title>Description of novel Gluconobacter species.</title>
        <authorList>
            <person name="Cleenwerck I."/>
            <person name="Cnockaert M."/>
            <person name="Borremans W."/>
            <person name="Wieme A.D."/>
            <person name="De Vuyst L."/>
            <person name="Vandamme P."/>
        </authorList>
    </citation>
    <scope>NUCLEOTIDE SEQUENCE</scope>
    <source>
        <strain evidence="2">LMG1408</strain>
    </source>
</reference>
<evidence type="ECO:0000259" key="1">
    <source>
        <dbReference type="Pfam" id="PF01156"/>
    </source>
</evidence>
<feature type="domain" description="Inosine/uridine-preferring nucleoside hydrolase" evidence="1">
    <location>
        <begin position="31"/>
        <end position="345"/>
    </location>
</feature>
<dbReference type="Pfam" id="PF01156">
    <property type="entry name" value="IU_nuc_hydro"/>
    <property type="match status" value="1"/>
</dbReference>
<dbReference type="PANTHER" id="PTHR46190">
    <property type="entry name" value="SI:CH211-201H21.5-RELATED"/>
    <property type="match status" value="1"/>
</dbReference>
<keyword evidence="2" id="KW-0378">Hydrolase</keyword>
<dbReference type="Proteomes" id="UP000603665">
    <property type="component" value="Unassembled WGS sequence"/>
</dbReference>
<evidence type="ECO:0000313" key="3">
    <source>
        <dbReference type="Proteomes" id="UP000603665"/>
    </source>
</evidence>
<name>A0AB35ARG9_GLUOY</name>
<evidence type="ECO:0000313" key="2">
    <source>
        <dbReference type="EMBL" id="MBF0857511.1"/>
    </source>
</evidence>
<proteinExistence type="predicted"/>
<dbReference type="InterPro" id="IPR001910">
    <property type="entry name" value="Inosine/uridine_hydrolase_dom"/>
</dbReference>
<reference evidence="2" key="1">
    <citation type="submission" date="2020-04" db="EMBL/GenBank/DDBJ databases">
        <authorList>
            <person name="Sombolestani A."/>
        </authorList>
    </citation>
    <scope>NUCLEOTIDE SEQUENCE</scope>
    <source>
        <strain evidence="2">LMG1408</strain>
    </source>
</reference>
<dbReference type="GO" id="GO:0016799">
    <property type="term" value="F:hydrolase activity, hydrolyzing N-glycosyl compounds"/>
    <property type="evidence" value="ECO:0007669"/>
    <property type="project" value="InterPro"/>
</dbReference>
<dbReference type="AlphaFoldDB" id="A0AB35ARG9"/>